<evidence type="ECO:0000256" key="5">
    <source>
        <dbReference type="ARBA" id="ARBA00022692"/>
    </source>
</evidence>
<feature type="transmembrane region" description="Helical" evidence="9">
    <location>
        <begin position="414"/>
        <end position="431"/>
    </location>
</feature>
<name>A0ABT0LEX3_9GAMM</name>
<dbReference type="EMBL" id="JAKIKS010000080">
    <property type="protein sequence ID" value="MCL1126262.1"/>
    <property type="molecule type" value="Genomic_DNA"/>
</dbReference>
<feature type="transmembrane region" description="Helical" evidence="9">
    <location>
        <begin position="243"/>
        <end position="265"/>
    </location>
</feature>
<comment type="similarity">
    <text evidence="2 8">Belongs to the nucleobase:cation symporter-2 (NCS2) (TC 2.A.40) family. Azg-like subfamily.</text>
</comment>
<dbReference type="Proteomes" id="UP001203423">
    <property type="component" value="Unassembled WGS sequence"/>
</dbReference>
<feature type="transmembrane region" description="Helical" evidence="9">
    <location>
        <begin position="21"/>
        <end position="39"/>
    </location>
</feature>
<feature type="transmembrane region" description="Helical" evidence="9">
    <location>
        <begin position="132"/>
        <end position="152"/>
    </location>
</feature>
<keyword evidence="5 8" id="KW-0812">Transmembrane</keyword>
<evidence type="ECO:0000256" key="8">
    <source>
        <dbReference type="PIRNR" id="PIRNR005353"/>
    </source>
</evidence>
<evidence type="ECO:0000313" key="11">
    <source>
        <dbReference type="Proteomes" id="UP001203423"/>
    </source>
</evidence>
<sequence>MKGLFERLFKLESHHTNIQTEIIAGVTTFFTMVYIIFVNPQILAVAGMDKGAVFVTTCLIAGLGSILMGLMANLPVALAPAMGLNVFFAFVVTLSMQYSWQVGMGTIFWGAFGVFLLTVFRIRYWILSHIPVSLRIGIVSGIGLMIAFMGLQNMGIVVKDPDTMLALGDLSATSNLLGALGFFIIVCLAARGIHAAVLISLCVTTLISFLIGDVQFHGFVSLPPSISPILGQLDVTEALRPELAGIIFSFMLVNLFDSTGTLVGLTDKAGLIKGIEGKKQMKRALLVDSSSSMFGAVMGTSSVGAYIESASGISVGGRTGLVAVVVGILFLLAIFISPLIQMVPIYAAAGALVYVGVLMVEELAKVKWQDLTEAAPAFLTAIMMPFSFSITDGIALGFMSYVIIKLGAGRYKELNLCVWGVALAFLAKYLWI</sequence>
<keyword evidence="3 8" id="KW-0813">Transport</keyword>
<evidence type="ECO:0000256" key="9">
    <source>
        <dbReference type="SAM" id="Phobius"/>
    </source>
</evidence>
<dbReference type="InterPro" id="IPR006043">
    <property type="entry name" value="NCS2"/>
</dbReference>
<comment type="caution">
    <text evidence="10">The sequence shown here is derived from an EMBL/GenBank/DDBJ whole genome shotgun (WGS) entry which is preliminary data.</text>
</comment>
<dbReference type="InterPro" id="IPR026033">
    <property type="entry name" value="Azg-like_bact_archaea"/>
</dbReference>
<feature type="transmembrane region" description="Helical" evidence="9">
    <location>
        <begin position="51"/>
        <end position="70"/>
    </location>
</feature>
<evidence type="ECO:0000256" key="2">
    <source>
        <dbReference type="ARBA" id="ARBA00005697"/>
    </source>
</evidence>
<feature type="transmembrane region" description="Helical" evidence="9">
    <location>
        <begin position="197"/>
        <end position="220"/>
    </location>
</feature>
<dbReference type="InterPro" id="IPR045018">
    <property type="entry name" value="Azg-like"/>
</dbReference>
<comment type="subcellular location">
    <subcellularLocation>
        <location evidence="1 8">Cell membrane</location>
        <topology evidence="1 8">Multi-pass membrane protein</topology>
    </subcellularLocation>
</comment>
<feature type="transmembrane region" description="Helical" evidence="9">
    <location>
        <begin position="380"/>
        <end position="402"/>
    </location>
</feature>
<feature type="transmembrane region" description="Helical" evidence="9">
    <location>
        <begin position="77"/>
        <end position="96"/>
    </location>
</feature>
<dbReference type="PANTHER" id="PTHR43337">
    <property type="entry name" value="XANTHINE/URACIL PERMEASE C887.17-RELATED"/>
    <property type="match status" value="1"/>
</dbReference>
<evidence type="ECO:0000256" key="6">
    <source>
        <dbReference type="ARBA" id="ARBA00022989"/>
    </source>
</evidence>
<evidence type="ECO:0000256" key="4">
    <source>
        <dbReference type="ARBA" id="ARBA00022475"/>
    </source>
</evidence>
<organism evidence="10 11">
    <name type="scientific">Shewanella surugensis</name>
    <dbReference type="NCBI Taxonomy" id="212020"/>
    <lineage>
        <taxon>Bacteria</taxon>
        <taxon>Pseudomonadati</taxon>
        <taxon>Pseudomonadota</taxon>
        <taxon>Gammaproteobacteria</taxon>
        <taxon>Alteromonadales</taxon>
        <taxon>Shewanellaceae</taxon>
        <taxon>Shewanella</taxon>
    </lineage>
</organism>
<dbReference type="Pfam" id="PF00860">
    <property type="entry name" value="Xan_ur_permease"/>
    <property type="match status" value="1"/>
</dbReference>
<dbReference type="PIRSF" id="PIRSF005353">
    <property type="entry name" value="PbuG"/>
    <property type="match status" value="1"/>
</dbReference>
<keyword evidence="7 8" id="KW-0472">Membrane</keyword>
<proteinExistence type="inferred from homology"/>
<evidence type="ECO:0000256" key="7">
    <source>
        <dbReference type="ARBA" id="ARBA00023136"/>
    </source>
</evidence>
<feature type="transmembrane region" description="Helical" evidence="9">
    <location>
        <begin position="343"/>
        <end position="360"/>
    </location>
</feature>
<feature type="transmembrane region" description="Helical" evidence="9">
    <location>
        <begin position="102"/>
        <end position="120"/>
    </location>
</feature>
<keyword evidence="4 8" id="KW-1003">Cell membrane</keyword>
<feature type="transmembrane region" description="Helical" evidence="9">
    <location>
        <begin position="319"/>
        <end position="336"/>
    </location>
</feature>
<gene>
    <name evidence="10" type="ORF">L2764_17695</name>
</gene>
<evidence type="ECO:0000313" key="10">
    <source>
        <dbReference type="EMBL" id="MCL1126262.1"/>
    </source>
</evidence>
<keyword evidence="6 8" id="KW-1133">Transmembrane helix</keyword>
<feature type="transmembrane region" description="Helical" evidence="9">
    <location>
        <begin position="285"/>
        <end position="307"/>
    </location>
</feature>
<evidence type="ECO:0000256" key="1">
    <source>
        <dbReference type="ARBA" id="ARBA00004651"/>
    </source>
</evidence>
<keyword evidence="11" id="KW-1185">Reference proteome</keyword>
<dbReference type="RefSeq" id="WP_248941650.1">
    <property type="nucleotide sequence ID" value="NZ_JAKIKS010000080.1"/>
</dbReference>
<reference evidence="10 11" key="1">
    <citation type="submission" date="2022-01" db="EMBL/GenBank/DDBJ databases">
        <title>Whole genome-based taxonomy of the Shewanellaceae.</title>
        <authorList>
            <person name="Martin-Rodriguez A.J."/>
        </authorList>
    </citation>
    <scope>NUCLEOTIDE SEQUENCE [LARGE SCALE GENOMIC DNA]</scope>
    <source>
        <strain evidence="10 11">DSM 17177</strain>
    </source>
</reference>
<accession>A0ABT0LEX3</accession>
<feature type="transmembrane region" description="Helical" evidence="9">
    <location>
        <begin position="172"/>
        <end position="190"/>
    </location>
</feature>
<evidence type="ECO:0000256" key="3">
    <source>
        <dbReference type="ARBA" id="ARBA00022448"/>
    </source>
</evidence>
<protein>
    <submittedName>
        <fullName evidence="10">NCS2 family permease</fullName>
    </submittedName>
</protein>
<dbReference type="PANTHER" id="PTHR43337:SF1">
    <property type="entry name" value="XANTHINE_URACIL PERMEASE C887.17-RELATED"/>
    <property type="match status" value="1"/>
</dbReference>